<dbReference type="GO" id="GO:0008270">
    <property type="term" value="F:zinc ion binding"/>
    <property type="evidence" value="ECO:0007669"/>
    <property type="project" value="UniProtKB-KW"/>
</dbReference>
<evidence type="ECO:0000313" key="12">
    <source>
        <dbReference type="Proteomes" id="UP001195483"/>
    </source>
</evidence>
<dbReference type="Gene3D" id="3.30.160.60">
    <property type="entry name" value="Classic Zinc Finger"/>
    <property type="match status" value="4"/>
</dbReference>
<evidence type="ECO:0000256" key="4">
    <source>
        <dbReference type="ARBA" id="ARBA00022771"/>
    </source>
</evidence>
<evidence type="ECO:0000256" key="6">
    <source>
        <dbReference type="ARBA" id="ARBA00023242"/>
    </source>
</evidence>
<dbReference type="Pfam" id="PF00096">
    <property type="entry name" value="zf-C2H2"/>
    <property type="match status" value="3"/>
</dbReference>
<dbReference type="GO" id="GO:0043565">
    <property type="term" value="F:sequence-specific DNA binding"/>
    <property type="evidence" value="ECO:0007669"/>
    <property type="project" value="TreeGrafter"/>
</dbReference>
<dbReference type="PROSITE" id="PS50157">
    <property type="entry name" value="ZINC_FINGER_C2H2_2"/>
    <property type="match status" value="4"/>
</dbReference>
<feature type="region of interest" description="Disordered" evidence="9">
    <location>
        <begin position="386"/>
        <end position="450"/>
    </location>
</feature>
<dbReference type="FunFam" id="3.30.160.60:FF:000656">
    <property type="entry name" value="Zinc finger protein 541"/>
    <property type="match status" value="1"/>
</dbReference>
<feature type="compositionally biased region" description="Polar residues" evidence="9">
    <location>
        <begin position="590"/>
        <end position="605"/>
    </location>
</feature>
<proteinExistence type="predicted"/>
<feature type="compositionally biased region" description="Polar residues" evidence="9">
    <location>
        <begin position="690"/>
        <end position="735"/>
    </location>
</feature>
<evidence type="ECO:0000256" key="7">
    <source>
        <dbReference type="PROSITE-ProRule" id="PRU00042"/>
    </source>
</evidence>
<comment type="subcellular location">
    <subcellularLocation>
        <location evidence="1">Nucleus</location>
    </subcellularLocation>
</comment>
<dbReference type="InterPro" id="IPR013087">
    <property type="entry name" value="Znf_C2H2_type"/>
</dbReference>
<dbReference type="Pfam" id="PF13912">
    <property type="entry name" value="zf-C2H2_6"/>
    <property type="match status" value="1"/>
</dbReference>
<feature type="compositionally biased region" description="Basic and acidic residues" evidence="9">
    <location>
        <begin position="641"/>
        <end position="657"/>
    </location>
</feature>
<keyword evidence="2" id="KW-0479">Metal-binding</keyword>
<dbReference type="InterPro" id="IPR036236">
    <property type="entry name" value="Znf_C2H2_sf"/>
</dbReference>
<feature type="domain" description="C2H2-type" evidence="10">
    <location>
        <begin position="278"/>
        <end position="305"/>
    </location>
</feature>
<dbReference type="PANTHER" id="PTHR24408:SF62">
    <property type="entry name" value="C2H2-TYPE DOMAIN-CONTAINING PROTEIN"/>
    <property type="match status" value="1"/>
</dbReference>
<sequence>METSSHSRVKPEDVMTTTPMKLLAHAAASQASEAQHILSVHPTSVSFTTGLTGLTFTESSPGFRLMTSSIKAEKDRQINIPFLSPANLQKLLGHSDGGVGVKTDSRQDIGICVTIDPDKGTSPLTIVPVQFQDGGQTSPASSIANSQILHYQPSSGAGDAMLSAINYNDNEMLHDGGFDVAVNSSLPNLDDGLLGSMSNPRLTENSSAPPFDLFDGEGNVNDSYQMDSLSPQTFEEGGSALLIDNTGDAENIKLNDKKRSKPKSRQPKGQVSPEKGTLECPQCRKTFNNSSALAKHKLTHSDERKYICDVCQKAFKRQDHLNGHKMTHRDKKPYQCTLEGCEKSYCDARSLKRHLENHHQQTPEQIQQAMVIASAAAAEILAEVNNTPSSTGQQPQSSESQGSKSLNSSGVTGDNNHVHLLTKPQHHFLPQQLSSPMTSTTTSVGTTSPAEQPQTQYFQYDLIQQQQQQQQQLLLQQQLQQEKEKQETENHVRLLQHLQREQELQQQQQLNTGASKWQDQSTFYKGSPFGAGQQNSQHASSPRDGETSPGYPQQISPISPVSMGPTGTSASLLPGAGHMWFNPSKLPTLSVTEEQSNSLSQSPGDSGQDEMSKPAVCSICQKRFKNVPALNGHMRLHGGYFKKETPVKEDKKLKKGGEMAPPTGLPPRSVSGGGPLPGINQAFQLEAHSPNGNSQQGPSPFHSPIQSPGSHDSQDNNSQAIQQQLQKLSGSSFYKGSSAAKKNK</sequence>
<keyword evidence="3" id="KW-0677">Repeat</keyword>
<keyword evidence="6" id="KW-0539">Nucleus</keyword>
<evidence type="ECO:0000256" key="3">
    <source>
        <dbReference type="ARBA" id="ARBA00022737"/>
    </source>
</evidence>
<feature type="compositionally biased region" description="Polar residues" evidence="9">
    <location>
        <begin position="220"/>
        <end position="231"/>
    </location>
</feature>
<dbReference type="EMBL" id="JAEAOA010002330">
    <property type="protein sequence ID" value="KAK3597414.1"/>
    <property type="molecule type" value="Genomic_DNA"/>
</dbReference>
<keyword evidence="5" id="KW-0862">Zinc</keyword>
<dbReference type="AlphaFoldDB" id="A0AAE0SST9"/>
<feature type="region of interest" description="Disordered" evidence="9">
    <location>
        <begin position="505"/>
        <end position="570"/>
    </location>
</feature>
<comment type="caution">
    <text evidence="11">The sequence shown here is derived from an EMBL/GenBank/DDBJ whole genome shotgun (WGS) entry which is preliminary data.</text>
</comment>
<protein>
    <recommendedName>
        <fullName evidence="10">C2H2-type domain-containing protein</fullName>
    </recommendedName>
</protein>
<feature type="compositionally biased region" description="Polar residues" evidence="9">
    <location>
        <begin position="511"/>
        <end position="524"/>
    </location>
</feature>
<feature type="compositionally biased region" description="Low complexity" evidence="9">
    <location>
        <begin position="434"/>
        <end position="448"/>
    </location>
</feature>
<feature type="region of interest" description="Disordered" evidence="9">
    <location>
        <begin position="590"/>
        <end position="613"/>
    </location>
</feature>
<reference evidence="11" key="3">
    <citation type="submission" date="2023-05" db="EMBL/GenBank/DDBJ databases">
        <authorList>
            <person name="Smith C.H."/>
        </authorList>
    </citation>
    <scope>NUCLEOTIDE SEQUENCE</scope>
    <source>
        <strain evidence="11">CHS0354</strain>
        <tissue evidence="11">Mantle</tissue>
    </source>
</reference>
<evidence type="ECO:0000256" key="5">
    <source>
        <dbReference type="ARBA" id="ARBA00022833"/>
    </source>
</evidence>
<accession>A0AAE0SST9</accession>
<keyword evidence="8" id="KW-0175">Coiled coil</keyword>
<feature type="compositionally biased region" description="Low complexity" evidence="9">
    <location>
        <begin position="389"/>
        <end position="410"/>
    </location>
</feature>
<feature type="region of interest" description="Disordered" evidence="9">
    <location>
        <begin position="245"/>
        <end position="278"/>
    </location>
</feature>
<evidence type="ECO:0000256" key="9">
    <source>
        <dbReference type="SAM" id="MobiDB-lite"/>
    </source>
</evidence>
<evidence type="ECO:0000313" key="11">
    <source>
        <dbReference type="EMBL" id="KAK3597414.1"/>
    </source>
</evidence>
<feature type="domain" description="C2H2-type" evidence="10">
    <location>
        <begin position="615"/>
        <end position="642"/>
    </location>
</feature>
<dbReference type="FunFam" id="3.30.160.60:FF:000744">
    <property type="entry name" value="zinc finger E-box-binding homeobox 1"/>
    <property type="match status" value="1"/>
</dbReference>
<evidence type="ECO:0000256" key="1">
    <source>
        <dbReference type="ARBA" id="ARBA00004123"/>
    </source>
</evidence>
<dbReference type="GO" id="GO:0000981">
    <property type="term" value="F:DNA-binding transcription factor activity, RNA polymerase II-specific"/>
    <property type="evidence" value="ECO:0007669"/>
    <property type="project" value="TreeGrafter"/>
</dbReference>
<organism evidence="11 12">
    <name type="scientific">Potamilus streckersoni</name>
    <dbReference type="NCBI Taxonomy" id="2493646"/>
    <lineage>
        <taxon>Eukaryota</taxon>
        <taxon>Metazoa</taxon>
        <taxon>Spiralia</taxon>
        <taxon>Lophotrochozoa</taxon>
        <taxon>Mollusca</taxon>
        <taxon>Bivalvia</taxon>
        <taxon>Autobranchia</taxon>
        <taxon>Heteroconchia</taxon>
        <taxon>Palaeoheterodonta</taxon>
        <taxon>Unionida</taxon>
        <taxon>Unionoidea</taxon>
        <taxon>Unionidae</taxon>
        <taxon>Ambleminae</taxon>
        <taxon>Lampsilini</taxon>
        <taxon>Potamilus</taxon>
    </lineage>
</organism>
<feature type="compositionally biased region" description="Polar residues" evidence="9">
    <location>
        <begin position="550"/>
        <end position="570"/>
    </location>
</feature>
<keyword evidence="4 7" id="KW-0863">Zinc-finger</keyword>
<feature type="region of interest" description="Disordered" evidence="9">
    <location>
        <begin position="641"/>
        <end position="744"/>
    </location>
</feature>
<name>A0AAE0SST9_9BIVA</name>
<gene>
    <name evidence="11" type="ORF">CHS0354_040149</name>
</gene>
<evidence type="ECO:0000256" key="2">
    <source>
        <dbReference type="ARBA" id="ARBA00022723"/>
    </source>
</evidence>
<dbReference type="SUPFAM" id="SSF57667">
    <property type="entry name" value="beta-beta-alpha zinc fingers"/>
    <property type="match status" value="3"/>
</dbReference>
<feature type="compositionally biased region" description="Polar residues" evidence="9">
    <location>
        <begin position="197"/>
        <end position="208"/>
    </location>
</feature>
<evidence type="ECO:0000256" key="8">
    <source>
        <dbReference type="SAM" id="Coils"/>
    </source>
</evidence>
<keyword evidence="12" id="KW-1185">Reference proteome</keyword>
<dbReference type="SMART" id="SM00355">
    <property type="entry name" value="ZnF_C2H2"/>
    <property type="match status" value="4"/>
</dbReference>
<reference evidence="11" key="1">
    <citation type="journal article" date="2021" name="Genome Biol. Evol.">
        <title>A High-Quality Reference Genome for a Parasitic Bivalve with Doubly Uniparental Inheritance (Bivalvia: Unionida).</title>
        <authorList>
            <person name="Smith C.H."/>
        </authorList>
    </citation>
    <scope>NUCLEOTIDE SEQUENCE</scope>
    <source>
        <strain evidence="11">CHS0354</strain>
    </source>
</reference>
<dbReference type="Proteomes" id="UP001195483">
    <property type="component" value="Unassembled WGS sequence"/>
</dbReference>
<evidence type="ECO:0000259" key="10">
    <source>
        <dbReference type="PROSITE" id="PS50157"/>
    </source>
</evidence>
<feature type="region of interest" description="Disordered" evidence="9">
    <location>
        <begin position="197"/>
        <end position="231"/>
    </location>
</feature>
<dbReference type="PANTHER" id="PTHR24408">
    <property type="entry name" value="ZINC FINGER PROTEIN"/>
    <property type="match status" value="1"/>
</dbReference>
<dbReference type="PROSITE" id="PS00028">
    <property type="entry name" value="ZINC_FINGER_C2H2_1"/>
    <property type="match status" value="4"/>
</dbReference>
<dbReference type="GO" id="GO:0005634">
    <property type="term" value="C:nucleus"/>
    <property type="evidence" value="ECO:0007669"/>
    <property type="project" value="UniProtKB-SubCell"/>
</dbReference>
<reference evidence="11" key="2">
    <citation type="journal article" date="2021" name="Genome Biol. Evol.">
        <title>Developing a high-quality reference genome for a parasitic bivalve with doubly uniparental inheritance (Bivalvia: Unionida).</title>
        <authorList>
            <person name="Smith C.H."/>
        </authorList>
    </citation>
    <scope>NUCLEOTIDE SEQUENCE</scope>
    <source>
        <strain evidence="11">CHS0354</strain>
        <tissue evidence="11">Mantle</tissue>
    </source>
</reference>
<feature type="domain" description="C2H2-type" evidence="10">
    <location>
        <begin position="334"/>
        <end position="363"/>
    </location>
</feature>
<feature type="coiled-coil region" evidence="8">
    <location>
        <begin position="465"/>
        <end position="501"/>
    </location>
</feature>
<feature type="domain" description="C2H2-type" evidence="10">
    <location>
        <begin position="306"/>
        <end position="333"/>
    </location>
</feature>